<evidence type="ECO:0000256" key="5">
    <source>
        <dbReference type="ARBA" id="ARBA00023210"/>
    </source>
</evidence>
<keyword evidence="4 11" id="KW-0132">Cell division</keyword>
<evidence type="ECO:0000256" key="3">
    <source>
        <dbReference type="ARBA" id="ARBA00022490"/>
    </source>
</evidence>
<comment type="function">
    <text evidence="7">Activator of cell division through the inhibition of FtsZ GTPase activity, therefore promoting FtsZ assembly into bundles of protofilaments necessary for the formation of the division Z ring. It is recruited early at mid-cell but it is not essential for cell division.</text>
</comment>
<evidence type="ECO:0000256" key="8">
    <source>
        <dbReference type="ARBA" id="ARBA00026068"/>
    </source>
</evidence>
<evidence type="ECO:0000313" key="14">
    <source>
        <dbReference type="Proteomes" id="UP000768180"/>
    </source>
</evidence>
<reference evidence="11 13" key="1">
    <citation type="submission" date="2015-09" db="EMBL/GenBank/DDBJ databases">
        <authorList>
            <consortium name="Pathogen Informatics"/>
        </authorList>
    </citation>
    <scope>NUCLEOTIDE SEQUENCE [LARGE SCALE GENOMIC DNA]</scope>
    <source>
        <strain evidence="11 13">2789STDY5608849</strain>
    </source>
</reference>
<dbReference type="SUPFAM" id="SSF102829">
    <property type="entry name" value="Cell division protein ZapA-like"/>
    <property type="match status" value="1"/>
</dbReference>
<dbReference type="GO" id="GO:0030428">
    <property type="term" value="C:cell septum"/>
    <property type="evidence" value="ECO:0007669"/>
    <property type="project" value="TreeGrafter"/>
</dbReference>
<reference evidence="12 14" key="2">
    <citation type="journal article" date="2020" name="Cell Host Microbe">
        <title>Functional and Genomic Variation between Human-Derived Isolates of Lachnospiraceae Reveals Inter- and Intra-Species Diversity.</title>
        <authorList>
            <person name="Sorbara M.T."/>
            <person name="Littmann E.R."/>
            <person name="Fontana E."/>
            <person name="Moody T.U."/>
            <person name="Kohout C.E."/>
            <person name="Gjonbalaj M."/>
            <person name="Eaton V."/>
            <person name="Seok R."/>
            <person name="Leiner I.M."/>
            <person name="Pamer E.G."/>
        </authorList>
    </citation>
    <scope>NUCLEOTIDE SEQUENCE [LARGE SCALE GENOMIC DNA]</scope>
    <source>
        <strain evidence="12 14">MSK.14.54</strain>
    </source>
</reference>
<dbReference type="GO" id="GO:0000917">
    <property type="term" value="P:division septum assembly"/>
    <property type="evidence" value="ECO:0007669"/>
    <property type="project" value="UniProtKB-KW"/>
</dbReference>
<dbReference type="InterPro" id="IPR053712">
    <property type="entry name" value="Bac_CellDiv_Activator"/>
</dbReference>
<evidence type="ECO:0000256" key="10">
    <source>
        <dbReference type="SAM" id="Coils"/>
    </source>
</evidence>
<evidence type="ECO:0000256" key="9">
    <source>
        <dbReference type="ARBA" id="ARBA00033158"/>
    </source>
</evidence>
<dbReference type="AlphaFoldDB" id="A0A173ZKD9"/>
<comment type="subunit">
    <text evidence="8">Homodimer. Interacts with FtsZ.</text>
</comment>
<evidence type="ECO:0000313" key="13">
    <source>
        <dbReference type="Proteomes" id="UP000095706"/>
    </source>
</evidence>
<evidence type="ECO:0000313" key="11">
    <source>
        <dbReference type="EMBL" id="CUN75936.1"/>
    </source>
</evidence>
<dbReference type="Pfam" id="PF05164">
    <property type="entry name" value="ZapA"/>
    <property type="match status" value="1"/>
</dbReference>
<comment type="subcellular location">
    <subcellularLocation>
        <location evidence="1">Cytoplasm</location>
    </subcellularLocation>
</comment>
<dbReference type="PANTHER" id="PTHR34981">
    <property type="entry name" value="CELL DIVISION PROTEIN ZAPA"/>
    <property type="match status" value="1"/>
</dbReference>
<evidence type="ECO:0000256" key="6">
    <source>
        <dbReference type="ARBA" id="ARBA00023306"/>
    </source>
</evidence>
<dbReference type="EMBL" id="CYYV01000003">
    <property type="protein sequence ID" value="CUN75936.1"/>
    <property type="molecule type" value="Genomic_DNA"/>
</dbReference>
<gene>
    <name evidence="12" type="primary">zapA</name>
    <name evidence="11" type="ORF">ERS852406_00627</name>
    <name evidence="12" type="ORF">G5B05_03165</name>
</gene>
<keyword evidence="6" id="KW-0131">Cell cycle</keyword>
<proteinExistence type="predicted"/>
<dbReference type="InterPro" id="IPR036192">
    <property type="entry name" value="Cell_div_ZapA-like_sf"/>
</dbReference>
<keyword evidence="5" id="KW-0717">Septation</keyword>
<evidence type="ECO:0000256" key="1">
    <source>
        <dbReference type="ARBA" id="ARBA00004496"/>
    </source>
</evidence>
<dbReference type="GO" id="GO:0005829">
    <property type="term" value="C:cytosol"/>
    <property type="evidence" value="ECO:0007669"/>
    <property type="project" value="TreeGrafter"/>
</dbReference>
<keyword evidence="10" id="KW-0175">Coiled coil</keyword>
<dbReference type="Proteomes" id="UP000095706">
    <property type="component" value="Unassembled WGS sequence"/>
</dbReference>
<dbReference type="RefSeq" id="WP_055226374.1">
    <property type="nucleotide sequence ID" value="NZ_CYYV01000003.1"/>
</dbReference>
<accession>A0A173ZKD9</accession>
<sequence>MAVKNTTQVLIDGKIITLGGYESPEYLQKVAAYLNQKISELSQSAGYNRLSVDTKHTLLALNIADDYFKAKSQVDTLEEDMEAKDRETYDMKHDLIAAEIQAGDLKKELEEKRIELEHVRGEMEELQRQLDKANKDLEDLLKA</sequence>
<dbReference type="Gene3D" id="6.10.250.790">
    <property type="match status" value="1"/>
</dbReference>
<feature type="coiled-coil region" evidence="10">
    <location>
        <begin position="67"/>
        <end position="143"/>
    </location>
</feature>
<dbReference type="GO" id="GO:0000921">
    <property type="term" value="P:septin ring assembly"/>
    <property type="evidence" value="ECO:0007669"/>
    <property type="project" value="TreeGrafter"/>
</dbReference>
<organism evidence="11 13">
    <name type="scientific">Fusicatenibacter saccharivorans</name>
    <dbReference type="NCBI Taxonomy" id="1150298"/>
    <lineage>
        <taxon>Bacteria</taxon>
        <taxon>Bacillati</taxon>
        <taxon>Bacillota</taxon>
        <taxon>Clostridia</taxon>
        <taxon>Lachnospirales</taxon>
        <taxon>Lachnospiraceae</taxon>
        <taxon>Fusicatenibacter</taxon>
    </lineage>
</organism>
<dbReference type="GO" id="GO:0032153">
    <property type="term" value="C:cell division site"/>
    <property type="evidence" value="ECO:0007669"/>
    <property type="project" value="TreeGrafter"/>
</dbReference>
<dbReference type="GO" id="GO:0043093">
    <property type="term" value="P:FtsZ-dependent cytokinesis"/>
    <property type="evidence" value="ECO:0007669"/>
    <property type="project" value="TreeGrafter"/>
</dbReference>
<evidence type="ECO:0000256" key="7">
    <source>
        <dbReference type="ARBA" id="ARBA00024910"/>
    </source>
</evidence>
<dbReference type="PANTHER" id="PTHR34981:SF1">
    <property type="entry name" value="CELL DIVISION PROTEIN ZAPA"/>
    <property type="match status" value="1"/>
</dbReference>
<dbReference type="GeneID" id="79854404"/>
<name>A0A173ZKD9_9FIRM</name>
<evidence type="ECO:0000256" key="4">
    <source>
        <dbReference type="ARBA" id="ARBA00022618"/>
    </source>
</evidence>
<reference evidence="12" key="3">
    <citation type="submission" date="2020-02" db="EMBL/GenBank/DDBJ databases">
        <authorList>
            <person name="Littmann E."/>
            <person name="Sorbara M."/>
        </authorList>
    </citation>
    <scope>NUCLEOTIDE SEQUENCE</scope>
    <source>
        <strain evidence="12">MSK.14.54</strain>
    </source>
</reference>
<evidence type="ECO:0000313" key="12">
    <source>
        <dbReference type="EMBL" id="NSE15433.1"/>
    </source>
</evidence>
<dbReference type="InterPro" id="IPR007838">
    <property type="entry name" value="Cell_div_ZapA-like"/>
</dbReference>
<protein>
    <recommendedName>
        <fullName evidence="2">Cell division protein ZapA</fullName>
    </recommendedName>
    <alternativeName>
        <fullName evidence="9">Z ring-associated protein ZapA</fullName>
    </alternativeName>
</protein>
<dbReference type="EMBL" id="JAAITQ010000004">
    <property type="protein sequence ID" value="NSE15433.1"/>
    <property type="molecule type" value="Genomic_DNA"/>
</dbReference>
<dbReference type="Proteomes" id="UP000768180">
    <property type="component" value="Unassembled WGS sequence"/>
</dbReference>
<keyword evidence="3" id="KW-0963">Cytoplasm</keyword>
<keyword evidence="14" id="KW-1185">Reference proteome</keyword>
<evidence type="ECO:0000256" key="2">
    <source>
        <dbReference type="ARBA" id="ARBA00015195"/>
    </source>
</evidence>